<dbReference type="InterPro" id="IPR052728">
    <property type="entry name" value="O2_lipid_transport_reg"/>
</dbReference>
<evidence type="ECO:0000256" key="3">
    <source>
        <dbReference type="SAM" id="SignalP"/>
    </source>
</evidence>
<gene>
    <name evidence="5" type="primary">Acey_s0296.g1684</name>
    <name evidence="5" type="synonym">Acey-oac-9</name>
    <name evidence="5" type="ORF">Y032_0296g1684</name>
</gene>
<dbReference type="PANTHER" id="PTHR11161">
    <property type="entry name" value="O-ACYLTRANSFERASE"/>
    <property type="match status" value="1"/>
</dbReference>
<name>A0A016S4G1_9BILA</name>
<evidence type="ECO:0000313" key="5">
    <source>
        <dbReference type="EMBL" id="EYB85525.1"/>
    </source>
</evidence>
<dbReference type="SMART" id="SM00703">
    <property type="entry name" value="NRF"/>
    <property type="match status" value="1"/>
</dbReference>
<dbReference type="Pfam" id="PF01757">
    <property type="entry name" value="Acyl_transf_3"/>
    <property type="match status" value="1"/>
</dbReference>
<comment type="caution">
    <text evidence="5">The sequence shown here is derived from an EMBL/GenBank/DDBJ whole genome shotgun (WGS) entry which is preliminary data.</text>
</comment>
<feature type="transmembrane region" description="Helical" evidence="2">
    <location>
        <begin position="501"/>
        <end position="527"/>
    </location>
</feature>
<dbReference type="EMBL" id="JARK01001632">
    <property type="protein sequence ID" value="EYB85525.1"/>
    <property type="molecule type" value="Genomic_DNA"/>
</dbReference>
<keyword evidence="3" id="KW-0732">Signal</keyword>
<proteinExistence type="predicted"/>
<dbReference type="InterPro" id="IPR006621">
    <property type="entry name" value="Nose-resist-to-fluoxetine_N"/>
</dbReference>
<feature type="region of interest" description="Disordered" evidence="1">
    <location>
        <begin position="821"/>
        <end position="848"/>
    </location>
</feature>
<feature type="transmembrane region" description="Helical" evidence="2">
    <location>
        <begin position="597"/>
        <end position="618"/>
    </location>
</feature>
<reference evidence="6" key="1">
    <citation type="journal article" date="2015" name="Nat. Genet.">
        <title>The genome and transcriptome of the zoonotic hookworm Ancylostoma ceylanicum identify infection-specific gene families.</title>
        <authorList>
            <person name="Schwarz E.M."/>
            <person name="Hu Y."/>
            <person name="Antoshechkin I."/>
            <person name="Miller M.M."/>
            <person name="Sternberg P.W."/>
            <person name="Aroian R.V."/>
        </authorList>
    </citation>
    <scope>NUCLEOTIDE SEQUENCE</scope>
    <source>
        <strain evidence="6">HY135</strain>
    </source>
</reference>
<evidence type="ECO:0000256" key="2">
    <source>
        <dbReference type="SAM" id="Phobius"/>
    </source>
</evidence>
<protein>
    <recommendedName>
        <fullName evidence="4">Nose resistant-to-fluoxetine protein N-terminal domain-containing protein</fullName>
    </recommendedName>
</protein>
<dbReference type="AlphaFoldDB" id="A0A016S4G1"/>
<sequence>MRLHIIVLFLITDQVNCIYPQLNSDQSSNVSTVQLETHRKTEEFATRNLEKKTSRWKQYNKFIKKLAKIVESVQLAGESQCLVDLSSILSGASTVLAAAPLCALYLVQQCHNDLAYSKLWVIDSWPRLPSGVTRKGPFFFLGDYDICLESWTESFDSAANTTFRTHYCRAQTTVTLSQGSVLITSGTMSSYATTKQRETSRETENEGAVFHASTARTSFPLRWSKSVESSTSSYYIELVFKETIETGFCLPSSCHEDAVSSLANRFLDEFFVSSDKVEPTFALDGITCHGTDEQWPSVKRTLAVVCTAVLMLLLVATIVDAYFVNMKPSSVAESVSDACTITGSELTVSFDGNDALRRMNCFNAPSIALTYKHAPDLPRSLVRPAIVLDILCSFSLRVSLKHLSRKTAREIPCLNGIKVLSSLWVILGHSCIFTLSYMDNITTFLPELAKSRWLAPVLLNSSLAVDSFLFISGAVAAFTVRKRILFRENDKFSFFRIVYRLFMFYFHRLSRLWPALLMTTLFVRYVYNHLGDGPMWSTQGVFGTTCSSETVWHHLLFVSNWFPSHCLPWLWYTAVDFQLYLFSPFFFLLLPRYPRSAFLIGVVLVVGSMIYTTSVYAVHSLPTNIFTSALNPQSLGTAESSFRLLYASPAARCSPFIIGLLTGWTVSVRNEKQPSTGICLLLKIVAVSLLYFALFAPFCKEGLRSYIHAVLHRTTWSVALAILVWLCENGLAPEISFLLSSHRLLLFSRLSFGVFLAHEPILLFYIWTSRQAHTPRSFMFFVVFTLTAFVLSLIVALIITLTIEIPILSMERKLLKTADRGYEEDHPSGNEPDWRKERSSVEEEPNYHEKATAWLRTPEFNEASAPPFQEFHAPNFQEDRLPASGIPTAMECASTFSMDSFFWCGKEGHQEDWSREPSLIDKFDREAEERLLPKRPIDLEQWEKSLFSTC</sequence>
<dbReference type="GO" id="GO:0016747">
    <property type="term" value="F:acyltransferase activity, transferring groups other than amino-acyl groups"/>
    <property type="evidence" value="ECO:0007669"/>
    <property type="project" value="InterPro"/>
</dbReference>
<dbReference type="PANTHER" id="PTHR11161:SF68">
    <property type="entry name" value="NOSE RESISTANT-TO-FLUOXETINE PROTEIN N-TERMINAL DOMAIN-CONTAINING PROTEIN"/>
    <property type="match status" value="1"/>
</dbReference>
<accession>A0A016S4G1</accession>
<dbReference type="Pfam" id="PF20146">
    <property type="entry name" value="NRF"/>
    <property type="match status" value="1"/>
</dbReference>
<organism evidence="5 6">
    <name type="scientific">Ancylostoma ceylanicum</name>
    <dbReference type="NCBI Taxonomy" id="53326"/>
    <lineage>
        <taxon>Eukaryota</taxon>
        <taxon>Metazoa</taxon>
        <taxon>Ecdysozoa</taxon>
        <taxon>Nematoda</taxon>
        <taxon>Chromadorea</taxon>
        <taxon>Rhabditida</taxon>
        <taxon>Rhabditina</taxon>
        <taxon>Rhabditomorpha</taxon>
        <taxon>Strongyloidea</taxon>
        <taxon>Ancylostomatidae</taxon>
        <taxon>Ancylostomatinae</taxon>
        <taxon>Ancylostoma</taxon>
    </lineage>
</organism>
<dbReference type="OrthoDB" id="207378at2759"/>
<feature type="transmembrane region" description="Helical" evidence="2">
    <location>
        <begin position="678"/>
        <end position="698"/>
    </location>
</feature>
<keyword evidence="2" id="KW-0812">Transmembrane</keyword>
<feature type="domain" description="Nose resistant-to-fluoxetine protein N-terminal" evidence="4">
    <location>
        <begin position="78"/>
        <end position="290"/>
    </location>
</feature>
<feature type="transmembrane region" description="Helical" evidence="2">
    <location>
        <begin position="302"/>
        <end position="324"/>
    </location>
</feature>
<evidence type="ECO:0000313" key="6">
    <source>
        <dbReference type="Proteomes" id="UP000024635"/>
    </source>
</evidence>
<keyword evidence="2" id="KW-0472">Membrane</keyword>
<feature type="transmembrane region" description="Helical" evidence="2">
    <location>
        <begin position="644"/>
        <end position="666"/>
    </location>
</feature>
<feature type="chain" id="PRO_5001488952" description="Nose resistant-to-fluoxetine protein N-terminal domain-containing protein" evidence="3">
    <location>
        <begin position="18"/>
        <end position="950"/>
    </location>
</feature>
<keyword evidence="6" id="KW-1185">Reference proteome</keyword>
<feature type="transmembrane region" description="Helical" evidence="2">
    <location>
        <begin position="419"/>
        <end position="438"/>
    </location>
</feature>
<feature type="transmembrane region" description="Helical" evidence="2">
    <location>
        <begin position="569"/>
        <end position="590"/>
    </location>
</feature>
<keyword evidence="2" id="KW-1133">Transmembrane helix</keyword>
<dbReference type="InterPro" id="IPR002656">
    <property type="entry name" value="Acyl_transf_3_dom"/>
</dbReference>
<feature type="transmembrane region" description="Helical" evidence="2">
    <location>
        <begin position="458"/>
        <end position="480"/>
    </location>
</feature>
<feature type="transmembrane region" description="Helical" evidence="2">
    <location>
        <begin position="778"/>
        <end position="803"/>
    </location>
</feature>
<dbReference type="STRING" id="53326.A0A016S4G1"/>
<feature type="signal peptide" evidence="3">
    <location>
        <begin position="1"/>
        <end position="17"/>
    </location>
</feature>
<evidence type="ECO:0000256" key="1">
    <source>
        <dbReference type="SAM" id="MobiDB-lite"/>
    </source>
</evidence>
<dbReference type="Proteomes" id="UP000024635">
    <property type="component" value="Unassembled WGS sequence"/>
</dbReference>
<feature type="transmembrane region" description="Helical" evidence="2">
    <location>
        <begin position="744"/>
        <end position="766"/>
    </location>
</feature>
<evidence type="ECO:0000259" key="4">
    <source>
        <dbReference type="SMART" id="SM00703"/>
    </source>
</evidence>